<evidence type="ECO:0008006" key="5">
    <source>
        <dbReference type="Google" id="ProtNLM"/>
    </source>
</evidence>
<dbReference type="InterPro" id="IPR025066">
    <property type="entry name" value="CCDC174-like"/>
</dbReference>
<feature type="region of interest" description="Disordered" evidence="2">
    <location>
        <begin position="123"/>
        <end position="151"/>
    </location>
</feature>
<name>A0A369JY77_HYPMA</name>
<feature type="region of interest" description="Disordered" evidence="2">
    <location>
        <begin position="256"/>
        <end position="302"/>
    </location>
</feature>
<keyword evidence="4" id="KW-1185">Reference proteome</keyword>
<feature type="compositionally biased region" description="Acidic residues" evidence="2">
    <location>
        <begin position="177"/>
        <end position="186"/>
    </location>
</feature>
<reference evidence="3" key="1">
    <citation type="submission" date="2018-04" db="EMBL/GenBank/DDBJ databases">
        <title>Whole genome sequencing of Hypsizygus marmoreus.</title>
        <authorList>
            <person name="Choi I.-G."/>
            <person name="Min B."/>
            <person name="Kim J.-G."/>
            <person name="Kim S."/>
            <person name="Oh Y.-L."/>
            <person name="Kong W.-S."/>
            <person name="Park H."/>
            <person name="Jeong J."/>
            <person name="Song E.-S."/>
        </authorList>
    </citation>
    <scope>NUCLEOTIDE SEQUENCE [LARGE SCALE GENOMIC DNA]</scope>
    <source>
        <strain evidence="3">51987-8</strain>
    </source>
</reference>
<sequence length="391" mass="43143">MAPTSKAKAKGVSASSFLDLKAELSKQESEFSKAKAAGKANYIVGGVKRPDKKPTVWARQNKGLQARASRDIELEEVSRPTLESARAALERKAKIYEKLRKGKTGGLSDRQYESLLVDFDSNPVADGFESDSDDVDEEVGRYPVNEEDDPMVEYEDEFGRIRTARRSEVPRSLAQPAEEEKDEDEDIIIRNPVGHFPIYVPTAERVAEVAAAYAEENNPLNIHYDASHEVRAKGAGFYQFSADEETRRAQMEELKASRDETGKLRQELGAVDVRPGEIEGMHGDVAEGSGKTSRAMEKRKREIEERRKLVEAKRRKVAGPGEDVAKVSATIVESTTFVSHASAPPPDPLALLEAKAVSSRQKGKAKAPPESEADTFLAQLEKDFIASKGKR</sequence>
<accession>A0A369JY77</accession>
<feature type="compositionally biased region" description="Basic and acidic residues" evidence="2">
    <location>
        <begin position="256"/>
        <end position="266"/>
    </location>
</feature>
<gene>
    <name evidence="3" type="ORF">Hypma_006507</name>
</gene>
<dbReference type="PANTHER" id="PTHR15885:SF1">
    <property type="entry name" value="COILED-COIL DOMAIN-CONTAINING PROTEIN 174"/>
    <property type="match status" value="1"/>
</dbReference>
<feature type="compositionally biased region" description="Acidic residues" evidence="2">
    <location>
        <begin position="128"/>
        <end position="137"/>
    </location>
</feature>
<evidence type="ECO:0000256" key="1">
    <source>
        <dbReference type="ARBA" id="ARBA00023054"/>
    </source>
</evidence>
<feature type="region of interest" description="Disordered" evidence="2">
    <location>
        <begin position="165"/>
        <end position="188"/>
    </location>
</feature>
<protein>
    <recommendedName>
        <fullName evidence="5">Coiled-coil domain-containing protein 174</fullName>
    </recommendedName>
</protein>
<dbReference type="AlphaFoldDB" id="A0A369JY77"/>
<dbReference type="PANTHER" id="PTHR15885">
    <property type="entry name" value="COILED-COIL DOMAIN-CONTAINING PROTEIN 174"/>
    <property type="match status" value="1"/>
</dbReference>
<feature type="compositionally biased region" description="Basic and acidic residues" evidence="2">
    <location>
        <begin position="274"/>
        <end position="285"/>
    </location>
</feature>
<evidence type="ECO:0000256" key="2">
    <source>
        <dbReference type="SAM" id="MobiDB-lite"/>
    </source>
</evidence>
<dbReference type="OrthoDB" id="333551at2759"/>
<evidence type="ECO:0000313" key="4">
    <source>
        <dbReference type="Proteomes" id="UP000076154"/>
    </source>
</evidence>
<dbReference type="Pfam" id="PF13300">
    <property type="entry name" value="DUF4078"/>
    <property type="match status" value="1"/>
</dbReference>
<feature type="region of interest" description="Disordered" evidence="2">
    <location>
        <begin position="355"/>
        <end position="378"/>
    </location>
</feature>
<dbReference type="STRING" id="39966.A0A369JY77"/>
<dbReference type="Proteomes" id="UP000076154">
    <property type="component" value="Unassembled WGS sequence"/>
</dbReference>
<proteinExistence type="predicted"/>
<dbReference type="EMBL" id="LUEZ02000040">
    <property type="protein sequence ID" value="RDB26282.1"/>
    <property type="molecule type" value="Genomic_DNA"/>
</dbReference>
<comment type="caution">
    <text evidence="3">The sequence shown here is derived from an EMBL/GenBank/DDBJ whole genome shotgun (WGS) entry which is preliminary data.</text>
</comment>
<dbReference type="GO" id="GO:0005634">
    <property type="term" value="C:nucleus"/>
    <property type="evidence" value="ECO:0007669"/>
    <property type="project" value="TreeGrafter"/>
</dbReference>
<dbReference type="InParanoid" id="A0A369JY77"/>
<keyword evidence="1" id="KW-0175">Coiled coil</keyword>
<evidence type="ECO:0000313" key="3">
    <source>
        <dbReference type="EMBL" id="RDB26282.1"/>
    </source>
</evidence>
<organism evidence="3 4">
    <name type="scientific">Hypsizygus marmoreus</name>
    <name type="common">White beech mushroom</name>
    <name type="synonym">Agaricus marmoreus</name>
    <dbReference type="NCBI Taxonomy" id="39966"/>
    <lineage>
        <taxon>Eukaryota</taxon>
        <taxon>Fungi</taxon>
        <taxon>Dikarya</taxon>
        <taxon>Basidiomycota</taxon>
        <taxon>Agaricomycotina</taxon>
        <taxon>Agaricomycetes</taxon>
        <taxon>Agaricomycetidae</taxon>
        <taxon>Agaricales</taxon>
        <taxon>Tricholomatineae</taxon>
        <taxon>Lyophyllaceae</taxon>
        <taxon>Hypsizygus</taxon>
    </lineage>
</organism>